<feature type="transmembrane region" description="Helical" evidence="1">
    <location>
        <begin position="34"/>
        <end position="55"/>
    </location>
</feature>
<gene>
    <name evidence="3" type="ORF">ATB98_08505</name>
</gene>
<feature type="domain" description="Acyltransferase 3" evidence="2">
    <location>
        <begin position="4"/>
        <end position="311"/>
    </location>
</feature>
<protein>
    <recommendedName>
        <fullName evidence="2">Acyltransferase 3 domain-containing protein</fullName>
    </recommendedName>
</protein>
<evidence type="ECO:0000259" key="2">
    <source>
        <dbReference type="Pfam" id="PF01757"/>
    </source>
</evidence>
<dbReference type="RefSeq" id="WP_066875826.1">
    <property type="nucleotide sequence ID" value="NZ_LNQB01000076.1"/>
</dbReference>
<feature type="transmembrane region" description="Helical" evidence="1">
    <location>
        <begin position="174"/>
        <end position="193"/>
    </location>
</feature>
<keyword evidence="4" id="KW-1185">Reference proteome</keyword>
<dbReference type="STRING" id="36856.ATB98_08505"/>
<evidence type="ECO:0000313" key="3">
    <source>
        <dbReference type="EMBL" id="OAP43911.1"/>
    </source>
</evidence>
<dbReference type="AlphaFoldDB" id="A0A178Y8R4"/>
<feature type="transmembrane region" description="Helical" evidence="1">
    <location>
        <begin position="12"/>
        <end position="28"/>
    </location>
</feature>
<dbReference type="InterPro" id="IPR052734">
    <property type="entry name" value="Nod_factor_acetyltransferase"/>
</dbReference>
<comment type="caution">
    <text evidence="3">The sequence shown here is derived from an EMBL/GenBank/DDBJ whole genome shotgun (WGS) entry which is preliminary data.</text>
</comment>
<feature type="transmembrane region" description="Helical" evidence="1">
    <location>
        <begin position="150"/>
        <end position="168"/>
    </location>
</feature>
<evidence type="ECO:0000256" key="1">
    <source>
        <dbReference type="SAM" id="Phobius"/>
    </source>
</evidence>
<evidence type="ECO:0000313" key="4">
    <source>
        <dbReference type="Proteomes" id="UP000078507"/>
    </source>
</evidence>
<keyword evidence="1" id="KW-0472">Membrane</keyword>
<accession>A0A178Y8R4</accession>
<reference evidence="3 4" key="1">
    <citation type="submission" date="2015-11" db="EMBL/GenBank/DDBJ databases">
        <title>Ensifer anhuiense sp. nov., an effective nitrogen fixation bacterium with Glycine soja.</title>
        <authorList>
            <person name="Yan H."/>
            <person name="Chen W."/>
        </authorList>
    </citation>
    <scope>NUCLEOTIDE SEQUENCE [LARGE SCALE GENOMIC DNA]</scope>
    <source>
        <strain evidence="3 4">LMG 7837</strain>
    </source>
</reference>
<keyword evidence="1" id="KW-1133">Transmembrane helix</keyword>
<dbReference type="EMBL" id="LNQB01000076">
    <property type="protein sequence ID" value="OAP43911.1"/>
    <property type="molecule type" value="Genomic_DNA"/>
</dbReference>
<feature type="transmembrane region" description="Helical" evidence="1">
    <location>
        <begin position="232"/>
        <end position="255"/>
    </location>
</feature>
<proteinExistence type="predicted"/>
<feature type="transmembrane region" description="Helical" evidence="1">
    <location>
        <begin position="67"/>
        <end position="88"/>
    </location>
</feature>
<dbReference type="InterPro" id="IPR002656">
    <property type="entry name" value="Acyl_transf_3_dom"/>
</dbReference>
<name>A0A178Y8R4_SINSA</name>
<dbReference type="PANTHER" id="PTHR37312">
    <property type="entry name" value="MEMBRANE-BOUND ACYLTRANSFERASE YKRP-RELATED"/>
    <property type="match status" value="1"/>
</dbReference>
<feature type="transmembrane region" description="Helical" evidence="1">
    <location>
        <begin position="120"/>
        <end position="138"/>
    </location>
</feature>
<dbReference type="OrthoDB" id="9814956at2"/>
<dbReference type="PANTHER" id="PTHR37312:SF1">
    <property type="entry name" value="MEMBRANE-BOUND ACYLTRANSFERASE YKRP-RELATED"/>
    <property type="match status" value="1"/>
</dbReference>
<sequence>MRQTWLDVAKGVGIVLVVLAHVLTHSKWQWAPGIYFAISLFYMPFFFVISGYLFTVSDRRVLLEKRVRGLLIPYFAFLSLVSAGTLLVDLIRGDIPAPWQIKELMRNAIWGGRYLTRELGVFWFVTCLFATQIIYNEAALRTRGPTDRAMLIFVACSVVLAYVIQALWPDIRSPLALSNVPLAVGAFWFGHVLREGRLGAVTIAMASMAAFGVSAVAAAMGTDFTFTMKNTIFGPPVLGLLLALAISAAMLGLAYRITRTGFPVAPMAELGRASLVIMFAHQFVHFTLRDAGVTSEAVLIVLSVGLPYLLYRLLKSSVILSPWFLGQGSLLLSVDHVRRSFAGGAR</sequence>
<keyword evidence="1" id="KW-0812">Transmembrane</keyword>
<dbReference type="Pfam" id="PF01757">
    <property type="entry name" value="Acyl_transf_3"/>
    <property type="match status" value="1"/>
</dbReference>
<organism evidence="3 4">
    <name type="scientific">Sinorhizobium saheli</name>
    <dbReference type="NCBI Taxonomy" id="36856"/>
    <lineage>
        <taxon>Bacteria</taxon>
        <taxon>Pseudomonadati</taxon>
        <taxon>Pseudomonadota</taxon>
        <taxon>Alphaproteobacteria</taxon>
        <taxon>Hyphomicrobiales</taxon>
        <taxon>Rhizobiaceae</taxon>
        <taxon>Sinorhizobium/Ensifer group</taxon>
        <taxon>Sinorhizobium</taxon>
    </lineage>
</organism>
<feature type="transmembrane region" description="Helical" evidence="1">
    <location>
        <begin position="200"/>
        <end position="220"/>
    </location>
</feature>
<dbReference type="GO" id="GO:0016747">
    <property type="term" value="F:acyltransferase activity, transferring groups other than amino-acyl groups"/>
    <property type="evidence" value="ECO:0007669"/>
    <property type="project" value="InterPro"/>
</dbReference>
<dbReference type="Proteomes" id="UP000078507">
    <property type="component" value="Unassembled WGS sequence"/>
</dbReference>